<evidence type="ECO:0000256" key="1">
    <source>
        <dbReference type="ARBA" id="ARBA00005375"/>
    </source>
</evidence>
<dbReference type="PANTHER" id="PTHR11567:SF110">
    <property type="entry name" value="2-PHOSPHOXYLOSE PHOSPHATASE 1"/>
    <property type="match status" value="1"/>
</dbReference>
<dbReference type="Proteomes" id="UP000738325">
    <property type="component" value="Unassembled WGS sequence"/>
</dbReference>
<sequence length="360" mass="40656">MTLPQRSPFAGYLWRGSCSLGQLTPNGAAQQQRMGHDLRGIYVDRLKFLPETFDPSTMRLRSTDVWRTRQSAENLMIGLYGNDALARGLTSPTFQIETLPAEIDYLTFNTLRCPRIQQLVDSIQRDSKILRHIALDQHSFQTQLSEMVQAGPTKMNQMSSNNMIIMEDLVDAILPRVCHGFPLQCDVGRNDDDAARNQRQGDESRCITAAMADECLIVLAAQNEENWRDGKGIRELLQLGIGSLTGDIRANLQDAVQEPGASVHAPFRLYSAHDTTLLPLLGMLDSADMRWPPYASNLVFELWKSPTKEHFVRVLYNGRVVITKSNWCDLGWCPLDIVLNYLGQFVVDDLTTKCEWRAPE</sequence>
<dbReference type="GO" id="GO:0016791">
    <property type="term" value="F:phosphatase activity"/>
    <property type="evidence" value="ECO:0007669"/>
    <property type="project" value="TreeGrafter"/>
</dbReference>
<dbReference type="AlphaFoldDB" id="A0A9P6RCL2"/>
<evidence type="ECO:0000256" key="2">
    <source>
        <dbReference type="ARBA" id="ARBA00022801"/>
    </source>
</evidence>
<proteinExistence type="inferred from homology"/>
<comment type="similarity">
    <text evidence="1">Belongs to the histidine acid phosphatase family.</text>
</comment>
<dbReference type="Pfam" id="PF00328">
    <property type="entry name" value="His_Phos_2"/>
    <property type="match status" value="1"/>
</dbReference>
<dbReference type="InterPro" id="IPR050645">
    <property type="entry name" value="Histidine_acid_phosphatase"/>
</dbReference>
<gene>
    <name evidence="3" type="primary">ACP6</name>
    <name evidence="3" type="ORF">BGZ99_006440</name>
</gene>
<dbReference type="InterPro" id="IPR029033">
    <property type="entry name" value="His_PPase_superfam"/>
</dbReference>
<dbReference type="Gene3D" id="3.40.50.1240">
    <property type="entry name" value="Phosphoglycerate mutase-like"/>
    <property type="match status" value="1"/>
</dbReference>
<organism evidence="3 4">
    <name type="scientific">Dissophora globulifera</name>
    <dbReference type="NCBI Taxonomy" id="979702"/>
    <lineage>
        <taxon>Eukaryota</taxon>
        <taxon>Fungi</taxon>
        <taxon>Fungi incertae sedis</taxon>
        <taxon>Mucoromycota</taxon>
        <taxon>Mortierellomycotina</taxon>
        <taxon>Mortierellomycetes</taxon>
        <taxon>Mortierellales</taxon>
        <taxon>Mortierellaceae</taxon>
        <taxon>Dissophora</taxon>
    </lineage>
</organism>
<comment type="caution">
    <text evidence="3">The sequence shown here is derived from an EMBL/GenBank/DDBJ whole genome shotgun (WGS) entry which is preliminary data.</text>
</comment>
<dbReference type="CDD" id="cd07061">
    <property type="entry name" value="HP_HAP_like"/>
    <property type="match status" value="1"/>
</dbReference>
<name>A0A9P6RCL2_9FUNG</name>
<evidence type="ECO:0000313" key="3">
    <source>
        <dbReference type="EMBL" id="KAG0317209.1"/>
    </source>
</evidence>
<keyword evidence="4" id="KW-1185">Reference proteome</keyword>
<dbReference type="InterPro" id="IPR000560">
    <property type="entry name" value="His_Pase_clade-2"/>
</dbReference>
<dbReference type="OrthoDB" id="10257284at2759"/>
<dbReference type="SUPFAM" id="SSF53254">
    <property type="entry name" value="Phosphoglycerate mutase-like"/>
    <property type="match status" value="1"/>
</dbReference>
<dbReference type="PANTHER" id="PTHR11567">
    <property type="entry name" value="ACID PHOSPHATASE-RELATED"/>
    <property type="match status" value="1"/>
</dbReference>
<evidence type="ECO:0000313" key="4">
    <source>
        <dbReference type="Proteomes" id="UP000738325"/>
    </source>
</evidence>
<reference evidence="3" key="1">
    <citation type="journal article" date="2020" name="Fungal Divers.">
        <title>Resolving the Mortierellaceae phylogeny through synthesis of multi-gene phylogenetics and phylogenomics.</title>
        <authorList>
            <person name="Vandepol N."/>
            <person name="Liber J."/>
            <person name="Desiro A."/>
            <person name="Na H."/>
            <person name="Kennedy M."/>
            <person name="Barry K."/>
            <person name="Grigoriev I.V."/>
            <person name="Miller A.N."/>
            <person name="O'Donnell K."/>
            <person name="Stajich J.E."/>
            <person name="Bonito G."/>
        </authorList>
    </citation>
    <scope>NUCLEOTIDE SEQUENCE</scope>
    <source>
        <strain evidence="3">REB-010B</strain>
    </source>
</reference>
<dbReference type="EMBL" id="JAAAIP010000436">
    <property type="protein sequence ID" value="KAG0317209.1"/>
    <property type="molecule type" value="Genomic_DNA"/>
</dbReference>
<protein>
    <submittedName>
        <fullName evidence="3">Lysophosphatidic acid phosphatase type 6</fullName>
    </submittedName>
</protein>
<accession>A0A9P6RCL2</accession>
<keyword evidence="2" id="KW-0378">Hydrolase</keyword>